<dbReference type="Gene3D" id="3.40.50.1010">
    <property type="entry name" value="5'-nuclease"/>
    <property type="match status" value="1"/>
</dbReference>
<protein>
    <submittedName>
        <fullName evidence="1">Uncharacterized protein</fullName>
    </submittedName>
</protein>
<feature type="non-terminal residue" evidence="1">
    <location>
        <position position="1"/>
    </location>
</feature>
<name>A0ABV0Q4I2_9TELE</name>
<evidence type="ECO:0000313" key="1">
    <source>
        <dbReference type="EMBL" id="MEQ2190372.1"/>
    </source>
</evidence>
<sequence length="113" mass="12621">FSGKVSDSRWKLFLFLQCVVRVCCIRSFGHFLTNLQGNVLHFNPEAGIFTSINQSEQDNLSNGDEDTAGMVTILTGHEVDELCTRSAAMKAASSAGMELKNILEFYRQWKEIG</sequence>
<comment type="caution">
    <text evidence="1">The sequence shown here is derived from an EMBL/GenBank/DDBJ whole genome shotgun (WGS) entry which is preliminary data.</text>
</comment>
<accession>A0ABV0Q4I2</accession>
<proteinExistence type="predicted"/>
<evidence type="ECO:0000313" key="2">
    <source>
        <dbReference type="Proteomes" id="UP001434883"/>
    </source>
</evidence>
<gene>
    <name evidence="1" type="ORF">XENOCAPTIV_003857</name>
</gene>
<dbReference type="Proteomes" id="UP001434883">
    <property type="component" value="Unassembled WGS sequence"/>
</dbReference>
<organism evidence="1 2">
    <name type="scientific">Xenoophorus captivus</name>
    <dbReference type="NCBI Taxonomy" id="1517983"/>
    <lineage>
        <taxon>Eukaryota</taxon>
        <taxon>Metazoa</taxon>
        <taxon>Chordata</taxon>
        <taxon>Craniata</taxon>
        <taxon>Vertebrata</taxon>
        <taxon>Euteleostomi</taxon>
        <taxon>Actinopterygii</taxon>
        <taxon>Neopterygii</taxon>
        <taxon>Teleostei</taxon>
        <taxon>Neoteleostei</taxon>
        <taxon>Acanthomorphata</taxon>
        <taxon>Ovalentaria</taxon>
        <taxon>Atherinomorphae</taxon>
        <taxon>Cyprinodontiformes</taxon>
        <taxon>Goodeidae</taxon>
        <taxon>Xenoophorus</taxon>
    </lineage>
</organism>
<keyword evidence="2" id="KW-1185">Reference proteome</keyword>
<dbReference type="EMBL" id="JAHRIN010000013">
    <property type="protein sequence ID" value="MEQ2190372.1"/>
    <property type="molecule type" value="Genomic_DNA"/>
</dbReference>
<reference evidence="1 2" key="1">
    <citation type="submission" date="2021-06" db="EMBL/GenBank/DDBJ databases">
        <authorList>
            <person name="Palmer J.M."/>
        </authorList>
    </citation>
    <scope>NUCLEOTIDE SEQUENCE [LARGE SCALE GENOMIC DNA]</scope>
    <source>
        <strain evidence="1 2">XC_2019</strain>
        <tissue evidence="1">Muscle</tissue>
    </source>
</reference>